<dbReference type="EMBL" id="GECU01037236">
    <property type="protein sequence ID" value="JAS70470.1"/>
    <property type="molecule type" value="Transcribed_RNA"/>
</dbReference>
<reference evidence="2" key="1">
    <citation type="submission" date="2015-11" db="EMBL/GenBank/DDBJ databases">
        <title>De novo transcriptome assembly of four potential Pierce s Disease insect vectors from Arizona vineyards.</title>
        <authorList>
            <person name="Tassone E.E."/>
        </authorList>
    </citation>
    <scope>NUCLEOTIDE SEQUENCE</scope>
</reference>
<organism evidence="2">
    <name type="scientific">Homalodisca liturata</name>
    <dbReference type="NCBI Taxonomy" id="320908"/>
    <lineage>
        <taxon>Eukaryota</taxon>
        <taxon>Metazoa</taxon>
        <taxon>Ecdysozoa</taxon>
        <taxon>Arthropoda</taxon>
        <taxon>Hexapoda</taxon>
        <taxon>Insecta</taxon>
        <taxon>Pterygota</taxon>
        <taxon>Neoptera</taxon>
        <taxon>Paraneoptera</taxon>
        <taxon>Hemiptera</taxon>
        <taxon>Auchenorrhyncha</taxon>
        <taxon>Membracoidea</taxon>
        <taxon>Cicadellidae</taxon>
        <taxon>Cicadellinae</taxon>
        <taxon>Proconiini</taxon>
        <taxon>Homalodisca</taxon>
    </lineage>
</organism>
<dbReference type="AlphaFoldDB" id="A0A1B6H755"/>
<feature type="signal peptide" evidence="1">
    <location>
        <begin position="1"/>
        <end position="21"/>
    </location>
</feature>
<gene>
    <name evidence="2" type="ORF">g.12717</name>
</gene>
<name>A0A1B6H755_9HEMI</name>
<feature type="chain" id="PRO_5008584178" description="Lipocalin/cytosolic fatty-acid binding domain-containing protein" evidence="1">
    <location>
        <begin position="22"/>
        <end position="192"/>
    </location>
</feature>
<proteinExistence type="predicted"/>
<sequence length="192" mass="21038">MYFVAGIFAVLFLSILGGTSALNTCDKTIIENIYSINNHPQCILETGYELGHLTFWALPREDLTGVSGLKCIESYLDPPSGKCASGHVIYHFSNGTSIVINYTYYDEGNGHIKEFDESGNEFDLYSLNIDNTSCYYRCVTSKKDGWSFAGVAVSIGTQNDPVVADAVAECKKKIEIVGIQVDLVDLTLCTNC</sequence>
<evidence type="ECO:0000313" key="2">
    <source>
        <dbReference type="EMBL" id="JAS70470.1"/>
    </source>
</evidence>
<evidence type="ECO:0000256" key="1">
    <source>
        <dbReference type="SAM" id="SignalP"/>
    </source>
</evidence>
<accession>A0A1B6H755</accession>
<keyword evidence="1" id="KW-0732">Signal</keyword>
<protein>
    <recommendedName>
        <fullName evidence="3">Lipocalin/cytosolic fatty-acid binding domain-containing protein</fullName>
    </recommendedName>
</protein>
<evidence type="ECO:0008006" key="3">
    <source>
        <dbReference type="Google" id="ProtNLM"/>
    </source>
</evidence>